<evidence type="ECO:0000256" key="5">
    <source>
        <dbReference type="PROSITE-ProRule" id="PRU01240"/>
    </source>
</evidence>
<evidence type="ECO:0000256" key="4">
    <source>
        <dbReference type="ARBA" id="ARBA00022825"/>
    </source>
</evidence>
<dbReference type="PRINTS" id="PR00723">
    <property type="entry name" value="SUBTILISIN"/>
</dbReference>
<evidence type="ECO:0000256" key="2">
    <source>
        <dbReference type="ARBA" id="ARBA00022670"/>
    </source>
</evidence>
<dbReference type="InterPro" id="IPR015500">
    <property type="entry name" value="Peptidase_S8_subtilisin-rel"/>
</dbReference>
<dbReference type="PANTHER" id="PTHR43806:SF11">
    <property type="entry name" value="CEREVISIN-RELATED"/>
    <property type="match status" value="1"/>
</dbReference>
<dbReference type="SUPFAM" id="SSF54897">
    <property type="entry name" value="Protease propeptides/inhibitors"/>
    <property type="match status" value="1"/>
</dbReference>
<organism evidence="10 11">
    <name type="scientific">Rhizopogon vinicolor AM-OR11-026</name>
    <dbReference type="NCBI Taxonomy" id="1314800"/>
    <lineage>
        <taxon>Eukaryota</taxon>
        <taxon>Fungi</taxon>
        <taxon>Dikarya</taxon>
        <taxon>Basidiomycota</taxon>
        <taxon>Agaricomycotina</taxon>
        <taxon>Agaricomycetes</taxon>
        <taxon>Agaricomycetidae</taxon>
        <taxon>Boletales</taxon>
        <taxon>Suillineae</taxon>
        <taxon>Rhizopogonaceae</taxon>
        <taxon>Rhizopogon</taxon>
    </lineage>
</organism>
<dbReference type="InterPro" id="IPR034193">
    <property type="entry name" value="PCSK9_ProteinaseK-like"/>
</dbReference>
<accession>A0A1B7MPY8</accession>
<gene>
    <name evidence="10" type="ORF">K503DRAFT_724143</name>
</gene>
<dbReference type="GO" id="GO:0006508">
    <property type="term" value="P:proteolysis"/>
    <property type="evidence" value="ECO:0007669"/>
    <property type="project" value="UniProtKB-KW"/>
</dbReference>
<dbReference type="InterPro" id="IPR010259">
    <property type="entry name" value="S8pro/Inhibitor_I9"/>
</dbReference>
<keyword evidence="11" id="KW-1185">Reference proteome</keyword>
<dbReference type="STRING" id="1314800.A0A1B7MPY8"/>
<dbReference type="PROSITE" id="PS00137">
    <property type="entry name" value="SUBTILASE_HIS"/>
    <property type="match status" value="1"/>
</dbReference>
<keyword evidence="4 5" id="KW-0720">Serine protease</keyword>
<name>A0A1B7MPY8_9AGAM</name>
<dbReference type="InterPro" id="IPR023827">
    <property type="entry name" value="Peptidase_S8_Asp-AS"/>
</dbReference>
<dbReference type="AlphaFoldDB" id="A0A1B7MPY8"/>
<dbReference type="EMBL" id="KV448581">
    <property type="protein sequence ID" value="OAX34673.1"/>
    <property type="molecule type" value="Genomic_DNA"/>
</dbReference>
<keyword evidence="3 5" id="KW-0378">Hydrolase</keyword>
<dbReference type="PROSITE" id="PS51892">
    <property type="entry name" value="SUBTILASE"/>
    <property type="match status" value="1"/>
</dbReference>
<dbReference type="InterPro" id="IPR036852">
    <property type="entry name" value="Peptidase_S8/S53_dom_sf"/>
</dbReference>
<evidence type="ECO:0000313" key="11">
    <source>
        <dbReference type="Proteomes" id="UP000092154"/>
    </source>
</evidence>
<evidence type="ECO:0000313" key="10">
    <source>
        <dbReference type="EMBL" id="OAX34673.1"/>
    </source>
</evidence>
<evidence type="ECO:0000256" key="1">
    <source>
        <dbReference type="ARBA" id="ARBA00011073"/>
    </source>
</evidence>
<dbReference type="InterPro" id="IPR050131">
    <property type="entry name" value="Peptidase_S8_subtilisin-like"/>
</dbReference>
<evidence type="ECO:0000259" key="8">
    <source>
        <dbReference type="Pfam" id="PF00082"/>
    </source>
</evidence>
<feature type="signal peptide" evidence="7">
    <location>
        <begin position="1"/>
        <end position="20"/>
    </location>
</feature>
<dbReference type="Gene3D" id="3.30.70.80">
    <property type="entry name" value="Peptidase S8 propeptide/proteinase inhibitor I9"/>
    <property type="match status" value="1"/>
</dbReference>
<dbReference type="InterPro" id="IPR000209">
    <property type="entry name" value="Peptidase_S8/S53_dom"/>
</dbReference>
<dbReference type="FunCoup" id="A0A1B7MPY8">
    <property type="interactions" value="28"/>
</dbReference>
<comment type="similarity">
    <text evidence="1 5 6">Belongs to the peptidase S8 family.</text>
</comment>
<dbReference type="GO" id="GO:0005615">
    <property type="term" value="C:extracellular space"/>
    <property type="evidence" value="ECO:0007669"/>
    <property type="project" value="TreeGrafter"/>
</dbReference>
<dbReference type="CDD" id="cd04077">
    <property type="entry name" value="Peptidases_S8_PCSK9_ProteinaseK_like"/>
    <property type="match status" value="1"/>
</dbReference>
<dbReference type="PROSITE" id="PS00136">
    <property type="entry name" value="SUBTILASE_ASP"/>
    <property type="match status" value="1"/>
</dbReference>
<feature type="active site" description="Charge relay system" evidence="5">
    <location>
        <position position="381"/>
    </location>
</feature>
<dbReference type="InterPro" id="IPR022398">
    <property type="entry name" value="Peptidase_S8_His-AS"/>
</dbReference>
<evidence type="ECO:0008006" key="12">
    <source>
        <dbReference type="Google" id="ProtNLM"/>
    </source>
</evidence>
<dbReference type="GO" id="GO:0004252">
    <property type="term" value="F:serine-type endopeptidase activity"/>
    <property type="evidence" value="ECO:0007669"/>
    <property type="project" value="UniProtKB-UniRule"/>
</dbReference>
<keyword evidence="7" id="KW-0732">Signal</keyword>
<evidence type="ECO:0000256" key="3">
    <source>
        <dbReference type="ARBA" id="ARBA00022801"/>
    </source>
</evidence>
<dbReference type="Gene3D" id="3.40.50.200">
    <property type="entry name" value="Peptidase S8/S53 domain"/>
    <property type="match status" value="1"/>
</dbReference>
<evidence type="ECO:0000256" key="7">
    <source>
        <dbReference type="SAM" id="SignalP"/>
    </source>
</evidence>
<dbReference type="InterPro" id="IPR037045">
    <property type="entry name" value="S8pro/Inhibitor_I9_sf"/>
</dbReference>
<evidence type="ECO:0000259" key="9">
    <source>
        <dbReference type="Pfam" id="PF05922"/>
    </source>
</evidence>
<sequence length="491" mass="52117">MSYLATWSLLAAVLAPAVVATPLSTNPYNIPNRPQLNVAPLMVSEHPHGSINNSYIVVLRDELPQAVMQNHINFLQFAHASDSFLGDGFAEGIRHVYDGHLKGYAGEFTENVIEQIRRMPEVDFIEKDQIVRTTDIDTQKGSPWGLARVSHRSRLSFSTFTKYVYDPAGGEGVDVYVVDTGINVVHSQFEGRAAWGKTIPTNDVDEDGNGHGTHCAGTIASVKYGVAKKAKVIAVKVLGSNGSGSMSDVVAGVAWAARAAGEKLAAARAEFAATGKTKHKGSVANMSLGGGKSPALDTAVNRAVDAGLHFAVAAGNDDKDACNYSPAAAQKAVTVGASTLADERAYFSNHGKCVDVFAPGLNILSTYIGSKEAIATLSGTSMASPHTAGMLAYLLSIYPSTTFNPTFRSEFLDPLLPYASFYSLCHAALPRWMTEFLPSPELFLTAPIPGGPAEISPNELKQALLDLASKGMLSELPSQTVNLLIFNNATA</sequence>
<keyword evidence="2 5" id="KW-0645">Protease</keyword>
<feature type="active site" description="Charge relay system" evidence="5">
    <location>
        <position position="179"/>
    </location>
</feature>
<feature type="domain" description="Peptidase S8/S53" evidence="8">
    <location>
        <begin position="170"/>
        <end position="402"/>
    </location>
</feature>
<feature type="active site" description="Charge relay system" evidence="5">
    <location>
        <position position="211"/>
    </location>
</feature>
<dbReference type="InParanoid" id="A0A1B7MPY8"/>
<proteinExistence type="inferred from homology"/>
<dbReference type="Proteomes" id="UP000092154">
    <property type="component" value="Unassembled WGS sequence"/>
</dbReference>
<dbReference type="Pfam" id="PF05922">
    <property type="entry name" value="Inhibitor_I9"/>
    <property type="match status" value="1"/>
</dbReference>
<feature type="chain" id="PRO_5008597521" description="Serine-type endopeptidase" evidence="7">
    <location>
        <begin position="21"/>
        <end position="491"/>
    </location>
</feature>
<dbReference type="InterPro" id="IPR023828">
    <property type="entry name" value="Peptidase_S8_Ser-AS"/>
</dbReference>
<feature type="domain" description="Inhibitor I9" evidence="9">
    <location>
        <begin position="54"/>
        <end position="133"/>
    </location>
</feature>
<reference evidence="10 11" key="1">
    <citation type="submission" date="2016-06" db="EMBL/GenBank/DDBJ databases">
        <title>Comparative genomics of the ectomycorrhizal sister species Rhizopogon vinicolor and Rhizopogon vesiculosus (Basidiomycota: Boletales) reveals a divergence of the mating type B locus.</title>
        <authorList>
            <consortium name="DOE Joint Genome Institute"/>
            <person name="Mujic A.B."/>
            <person name="Kuo A."/>
            <person name="Tritt A."/>
            <person name="Lipzen A."/>
            <person name="Chen C."/>
            <person name="Johnson J."/>
            <person name="Sharma A."/>
            <person name="Barry K."/>
            <person name="Grigoriev I.V."/>
            <person name="Spatafora J.W."/>
        </authorList>
    </citation>
    <scope>NUCLEOTIDE SEQUENCE [LARGE SCALE GENOMIC DNA]</scope>
    <source>
        <strain evidence="10 11">AM-OR11-026</strain>
    </source>
</reference>
<evidence type="ECO:0000256" key="6">
    <source>
        <dbReference type="RuleBase" id="RU003355"/>
    </source>
</evidence>
<dbReference type="OrthoDB" id="206201at2759"/>
<dbReference type="SUPFAM" id="SSF52743">
    <property type="entry name" value="Subtilisin-like"/>
    <property type="match status" value="1"/>
</dbReference>
<dbReference type="Pfam" id="PF00082">
    <property type="entry name" value="Peptidase_S8"/>
    <property type="match status" value="1"/>
</dbReference>
<dbReference type="PROSITE" id="PS00138">
    <property type="entry name" value="SUBTILASE_SER"/>
    <property type="match status" value="1"/>
</dbReference>
<protein>
    <recommendedName>
        <fullName evidence="12">Serine-type endopeptidase</fullName>
    </recommendedName>
</protein>
<dbReference type="PANTHER" id="PTHR43806">
    <property type="entry name" value="PEPTIDASE S8"/>
    <property type="match status" value="1"/>
</dbReference>